<dbReference type="Proteomes" id="UP000241808">
    <property type="component" value="Unassembled WGS sequence"/>
</dbReference>
<dbReference type="AlphaFoldDB" id="A0A2T4Z248"/>
<evidence type="ECO:0000313" key="1">
    <source>
        <dbReference type="EMBL" id="PTM54857.1"/>
    </source>
</evidence>
<name>A0A2T4Z248_9HYPH</name>
<reference evidence="1 2" key="1">
    <citation type="submission" date="2018-04" db="EMBL/GenBank/DDBJ databases">
        <title>Genomic Encyclopedia of Archaeal and Bacterial Type Strains, Phase II (KMG-II): from individual species to whole genera.</title>
        <authorList>
            <person name="Goeker M."/>
        </authorList>
    </citation>
    <scope>NUCLEOTIDE SEQUENCE [LARGE SCALE GENOMIC DNA]</scope>
    <source>
        <strain evidence="1 2">DSM 25521</strain>
    </source>
</reference>
<evidence type="ECO:0000313" key="2">
    <source>
        <dbReference type="Proteomes" id="UP000241808"/>
    </source>
</evidence>
<gene>
    <name evidence="1" type="ORF">C8P69_1055</name>
</gene>
<comment type="caution">
    <text evidence="1">The sequence shown here is derived from an EMBL/GenBank/DDBJ whole genome shotgun (WGS) entry which is preliminary data.</text>
</comment>
<proteinExistence type="predicted"/>
<accession>A0A2T4Z248</accession>
<keyword evidence="2" id="KW-1185">Reference proteome</keyword>
<dbReference type="EMBL" id="PZZL01000005">
    <property type="protein sequence ID" value="PTM54857.1"/>
    <property type="molecule type" value="Genomic_DNA"/>
</dbReference>
<sequence>MPRNEMWNWEHLDNCRRATLGFCGCGDWIYPALDIFAARAQQGAKIEVKRSYIISQAPNVPPRESICFKMIGDAGVVTETLIEVAGLMKEHSVL</sequence>
<protein>
    <submittedName>
        <fullName evidence="1">Uncharacterized protein</fullName>
    </submittedName>
</protein>
<dbReference type="RefSeq" id="WP_146167331.1">
    <property type="nucleotide sequence ID" value="NZ_PZZL01000005.1"/>
</dbReference>
<organism evidence="1 2">
    <name type="scientific">Phreatobacter oligotrophus</name>
    <dbReference type="NCBI Taxonomy" id="1122261"/>
    <lineage>
        <taxon>Bacteria</taxon>
        <taxon>Pseudomonadati</taxon>
        <taxon>Pseudomonadota</taxon>
        <taxon>Alphaproteobacteria</taxon>
        <taxon>Hyphomicrobiales</taxon>
        <taxon>Phreatobacteraceae</taxon>
        <taxon>Phreatobacter</taxon>
    </lineage>
</organism>